<dbReference type="GO" id="GO:0005886">
    <property type="term" value="C:plasma membrane"/>
    <property type="evidence" value="ECO:0007669"/>
    <property type="project" value="TreeGrafter"/>
</dbReference>
<dbReference type="PROSITE" id="PS50885">
    <property type="entry name" value="HAMP"/>
    <property type="match status" value="1"/>
</dbReference>
<dbReference type="AlphaFoldDB" id="A0A1M4X4Z8"/>
<reference evidence="14 15" key="1">
    <citation type="submission" date="2016-11" db="EMBL/GenBank/DDBJ databases">
        <authorList>
            <person name="Jaros S."/>
            <person name="Januszkiewicz K."/>
            <person name="Wedrychowicz H."/>
        </authorList>
    </citation>
    <scope>NUCLEOTIDE SEQUENCE [LARGE SCALE GENOMIC DNA]</scope>
    <source>
        <strain evidence="14 15">DSM 21986</strain>
    </source>
</reference>
<dbReference type="PANTHER" id="PTHR45436">
    <property type="entry name" value="SENSOR HISTIDINE KINASE YKOH"/>
    <property type="match status" value="1"/>
</dbReference>
<keyword evidence="15" id="KW-1185">Reference proteome</keyword>
<dbReference type="InterPro" id="IPR036097">
    <property type="entry name" value="HisK_dim/P_sf"/>
</dbReference>
<dbReference type="STRING" id="1194090.SAMN05443144_10420"/>
<name>A0A1M4X4Z8_9BACT</name>
<dbReference type="RefSeq" id="WP_073059979.1">
    <property type="nucleotide sequence ID" value="NZ_FQUS01000004.1"/>
</dbReference>
<evidence type="ECO:0000256" key="11">
    <source>
        <dbReference type="SAM" id="Phobius"/>
    </source>
</evidence>
<feature type="transmembrane region" description="Helical" evidence="11">
    <location>
        <begin position="7"/>
        <end position="30"/>
    </location>
</feature>
<keyword evidence="4" id="KW-0597">Phosphoprotein</keyword>
<comment type="catalytic activity">
    <reaction evidence="1">
        <text>ATP + protein L-histidine = ADP + protein N-phospho-L-histidine.</text>
        <dbReference type="EC" id="2.7.13.3"/>
    </reaction>
</comment>
<keyword evidence="6 11" id="KW-0812">Transmembrane</keyword>
<protein>
    <recommendedName>
        <fullName evidence="3">histidine kinase</fullName>
        <ecNumber evidence="3">2.7.13.3</ecNumber>
    </recommendedName>
</protein>
<evidence type="ECO:0000256" key="9">
    <source>
        <dbReference type="ARBA" id="ARBA00023012"/>
    </source>
</evidence>
<accession>A0A1M4X4Z8</accession>
<proteinExistence type="predicted"/>
<dbReference type="InterPro" id="IPR003660">
    <property type="entry name" value="HAMP_dom"/>
</dbReference>
<dbReference type="Pfam" id="PF00512">
    <property type="entry name" value="HisKA"/>
    <property type="match status" value="1"/>
</dbReference>
<dbReference type="InterPro" id="IPR004358">
    <property type="entry name" value="Sig_transdc_His_kin-like_C"/>
</dbReference>
<dbReference type="PRINTS" id="PR00344">
    <property type="entry name" value="BCTRLSENSOR"/>
</dbReference>
<keyword evidence="5" id="KW-0808">Transferase</keyword>
<evidence type="ECO:0000256" key="2">
    <source>
        <dbReference type="ARBA" id="ARBA00004370"/>
    </source>
</evidence>
<dbReference type="Pfam" id="PF02518">
    <property type="entry name" value="HATPase_c"/>
    <property type="match status" value="1"/>
</dbReference>
<evidence type="ECO:0000256" key="5">
    <source>
        <dbReference type="ARBA" id="ARBA00022679"/>
    </source>
</evidence>
<dbReference type="Gene3D" id="3.30.565.10">
    <property type="entry name" value="Histidine kinase-like ATPase, C-terminal domain"/>
    <property type="match status" value="1"/>
</dbReference>
<evidence type="ECO:0000313" key="15">
    <source>
        <dbReference type="Proteomes" id="UP000184041"/>
    </source>
</evidence>
<keyword evidence="8 11" id="KW-1133">Transmembrane helix</keyword>
<evidence type="ECO:0000256" key="7">
    <source>
        <dbReference type="ARBA" id="ARBA00022777"/>
    </source>
</evidence>
<evidence type="ECO:0000256" key="6">
    <source>
        <dbReference type="ARBA" id="ARBA00022692"/>
    </source>
</evidence>
<evidence type="ECO:0000256" key="3">
    <source>
        <dbReference type="ARBA" id="ARBA00012438"/>
    </source>
</evidence>
<evidence type="ECO:0000256" key="4">
    <source>
        <dbReference type="ARBA" id="ARBA00022553"/>
    </source>
</evidence>
<dbReference type="InterPro" id="IPR003594">
    <property type="entry name" value="HATPase_dom"/>
</dbReference>
<dbReference type="Gene3D" id="6.10.340.10">
    <property type="match status" value="1"/>
</dbReference>
<dbReference type="PANTHER" id="PTHR45436:SF5">
    <property type="entry name" value="SENSOR HISTIDINE KINASE TRCS"/>
    <property type="match status" value="1"/>
</dbReference>
<keyword evidence="7 14" id="KW-0418">Kinase</keyword>
<dbReference type="EMBL" id="FQUS01000004">
    <property type="protein sequence ID" value="SHE88453.1"/>
    <property type="molecule type" value="Genomic_DNA"/>
</dbReference>
<dbReference type="Proteomes" id="UP000184041">
    <property type="component" value="Unassembled WGS sequence"/>
</dbReference>
<dbReference type="CDD" id="cd00075">
    <property type="entry name" value="HATPase"/>
    <property type="match status" value="1"/>
</dbReference>
<dbReference type="GO" id="GO:0000155">
    <property type="term" value="F:phosphorelay sensor kinase activity"/>
    <property type="evidence" value="ECO:0007669"/>
    <property type="project" value="InterPro"/>
</dbReference>
<dbReference type="EC" id="2.7.13.3" evidence="3"/>
<dbReference type="SMART" id="SM00388">
    <property type="entry name" value="HisKA"/>
    <property type="match status" value="1"/>
</dbReference>
<evidence type="ECO:0000259" key="13">
    <source>
        <dbReference type="PROSITE" id="PS50885"/>
    </source>
</evidence>
<evidence type="ECO:0000256" key="10">
    <source>
        <dbReference type="ARBA" id="ARBA00023136"/>
    </source>
</evidence>
<organism evidence="14 15">
    <name type="scientific">Fodinibius roseus</name>
    <dbReference type="NCBI Taxonomy" id="1194090"/>
    <lineage>
        <taxon>Bacteria</taxon>
        <taxon>Pseudomonadati</taxon>
        <taxon>Balneolota</taxon>
        <taxon>Balneolia</taxon>
        <taxon>Balneolales</taxon>
        <taxon>Balneolaceae</taxon>
        <taxon>Fodinibius</taxon>
    </lineage>
</organism>
<dbReference type="SMART" id="SM00387">
    <property type="entry name" value="HATPase_c"/>
    <property type="match status" value="1"/>
</dbReference>
<dbReference type="InterPro" id="IPR003661">
    <property type="entry name" value="HisK_dim/P_dom"/>
</dbReference>
<dbReference type="OrthoDB" id="1522504at2"/>
<sequence>MKLNNKILLSNTILTLVVFLFTSVGIYYLVNKTVYDELDNHLLQHKIDIISQVGQDASSLEQIIELGRLGSYEWIEIVEYDGSVAPHENRFATIDTLRNPEKEVESKSYRQLTTTVTVNDRYYTLRIYEEVASWADISTTILISVLAGLLIWILLLYVFNQFVLDRILTPFYHTVDTLENISDPSDFDESLPGTSTYEVNVLNRALNSMMQHIRSSFEDQKHFIQNVSHELLTPLSIIRQKAENILSEAESLDKETIESVSDIQHTAVRLSRLSDALLLISRVENKQYSLDQHIAVNEVVEEVTGELRDFIEMKEIAIEKKFACHIEVHGNGELIHAAVYNIIQNAIKFSPGGSTITLATCCEDENPRFSVRDQGPGIPPEFINSVFDRFKKIGNPPDRKDAGSPGLGLSIVQSICHLHNFDCRAENRPGKGAEVSILF</sequence>
<keyword evidence="10 11" id="KW-0472">Membrane</keyword>
<dbReference type="InterPro" id="IPR050428">
    <property type="entry name" value="TCS_sensor_his_kinase"/>
</dbReference>
<feature type="domain" description="Histidine kinase" evidence="12">
    <location>
        <begin position="226"/>
        <end position="439"/>
    </location>
</feature>
<dbReference type="CDD" id="cd00082">
    <property type="entry name" value="HisKA"/>
    <property type="match status" value="1"/>
</dbReference>
<keyword evidence="9" id="KW-0902">Two-component regulatory system</keyword>
<dbReference type="SUPFAM" id="SSF47384">
    <property type="entry name" value="Homodimeric domain of signal transducing histidine kinase"/>
    <property type="match status" value="1"/>
</dbReference>
<evidence type="ECO:0000259" key="12">
    <source>
        <dbReference type="PROSITE" id="PS50109"/>
    </source>
</evidence>
<dbReference type="InterPro" id="IPR036890">
    <property type="entry name" value="HATPase_C_sf"/>
</dbReference>
<evidence type="ECO:0000256" key="1">
    <source>
        <dbReference type="ARBA" id="ARBA00000085"/>
    </source>
</evidence>
<feature type="domain" description="HAMP" evidence="13">
    <location>
        <begin position="165"/>
        <end position="218"/>
    </location>
</feature>
<evidence type="ECO:0000313" key="14">
    <source>
        <dbReference type="EMBL" id="SHE88453.1"/>
    </source>
</evidence>
<gene>
    <name evidence="14" type="ORF">SAMN05443144_10420</name>
</gene>
<dbReference type="Gene3D" id="1.10.287.130">
    <property type="match status" value="1"/>
</dbReference>
<dbReference type="PROSITE" id="PS50109">
    <property type="entry name" value="HIS_KIN"/>
    <property type="match status" value="1"/>
</dbReference>
<feature type="transmembrane region" description="Helical" evidence="11">
    <location>
        <begin position="137"/>
        <end position="159"/>
    </location>
</feature>
<comment type="subcellular location">
    <subcellularLocation>
        <location evidence="2">Membrane</location>
    </subcellularLocation>
</comment>
<dbReference type="InterPro" id="IPR005467">
    <property type="entry name" value="His_kinase_dom"/>
</dbReference>
<dbReference type="SUPFAM" id="SSF55874">
    <property type="entry name" value="ATPase domain of HSP90 chaperone/DNA topoisomerase II/histidine kinase"/>
    <property type="match status" value="1"/>
</dbReference>
<evidence type="ECO:0000256" key="8">
    <source>
        <dbReference type="ARBA" id="ARBA00022989"/>
    </source>
</evidence>